<accession>A0ABY9YEQ4</accession>
<protein>
    <submittedName>
        <fullName evidence="9">Prepilin-type N-terminal cleavage/methylation domain-containing protein</fullName>
    </submittedName>
</protein>
<dbReference type="Pfam" id="PF07963">
    <property type="entry name" value="N_methyl"/>
    <property type="match status" value="1"/>
</dbReference>
<evidence type="ECO:0000256" key="7">
    <source>
        <dbReference type="ARBA" id="ARBA00022989"/>
    </source>
</evidence>
<evidence type="ECO:0000256" key="4">
    <source>
        <dbReference type="ARBA" id="ARBA00022481"/>
    </source>
</evidence>
<reference evidence="9 10" key="1">
    <citation type="submission" date="2022-12" db="EMBL/GenBank/DDBJ databases">
        <title>Two new species, Stenotrophomonas aracearum and Stenotrophomonas oahuensis, isolated from Anthurium (Araceae family) in Hawaii.</title>
        <authorList>
            <person name="Chunag S.C."/>
            <person name="Dobhal S."/>
            <person name="Alvarez A."/>
            <person name="Arif M."/>
        </authorList>
    </citation>
    <scope>NUCLEOTIDE SEQUENCE [LARGE SCALE GENOMIC DNA]</scope>
    <source>
        <strain evidence="9 10">A5588</strain>
    </source>
</reference>
<dbReference type="NCBIfam" id="NF047828">
    <property type="entry name" value="T3SSXpsI"/>
    <property type="match status" value="1"/>
</dbReference>
<dbReference type="NCBIfam" id="TIGR02532">
    <property type="entry name" value="IV_pilin_GFxxxE"/>
    <property type="match status" value="1"/>
</dbReference>
<keyword evidence="7" id="KW-1133">Transmembrane helix</keyword>
<dbReference type="EMBL" id="CP115543">
    <property type="protein sequence ID" value="WNH49348.1"/>
    <property type="molecule type" value="Genomic_DNA"/>
</dbReference>
<sequence>MKRQRGYSLLEVIVAFALLALALTLLLGSLSGAARQVHGADLRTRATLHAQSLLAATGIEAPLQVGRTQGDWEDGRYRWDLQVEPYVDPRVDTLQPAAATLATGPTLAQLTLQVRWGEGNGERLQWRSLRLLPTTPDAAR</sequence>
<evidence type="ECO:0000256" key="1">
    <source>
        <dbReference type="ARBA" id="ARBA00004377"/>
    </source>
</evidence>
<dbReference type="InterPro" id="IPR010052">
    <property type="entry name" value="T2SS_protein-GspI"/>
</dbReference>
<dbReference type="PANTHER" id="PTHR38779:SF2">
    <property type="entry name" value="TYPE II SECRETION SYSTEM PROTEIN I-RELATED"/>
    <property type="match status" value="1"/>
</dbReference>
<dbReference type="Proteomes" id="UP001305421">
    <property type="component" value="Chromosome"/>
</dbReference>
<keyword evidence="10" id="KW-1185">Reference proteome</keyword>
<evidence type="ECO:0000256" key="2">
    <source>
        <dbReference type="ARBA" id="ARBA00008358"/>
    </source>
</evidence>
<dbReference type="InterPro" id="IPR012902">
    <property type="entry name" value="N_methyl_site"/>
</dbReference>
<evidence type="ECO:0000256" key="5">
    <source>
        <dbReference type="ARBA" id="ARBA00022519"/>
    </source>
</evidence>
<evidence type="ECO:0000256" key="3">
    <source>
        <dbReference type="ARBA" id="ARBA00022475"/>
    </source>
</evidence>
<keyword evidence="4" id="KW-0488">Methylation</keyword>
<dbReference type="PANTHER" id="PTHR38779">
    <property type="entry name" value="TYPE II SECRETION SYSTEM PROTEIN I-RELATED"/>
    <property type="match status" value="1"/>
</dbReference>
<keyword evidence="3" id="KW-1003">Cell membrane</keyword>
<evidence type="ECO:0000313" key="10">
    <source>
        <dbReference type="Proteomes" id="UP001305421"/>
    </source>
</evidence>
<comment type="subcellular location">
    <subcellularLocation>
        <location evidence="1">Cell inner membrane</location>
        <topology evidence="1">Single-pass membrane protein</topology>
    </subcellularLocation>
</comment>
<organism evidence="9 10">
    <name type="scientific">Stenotrophomonas aracearum</name>
    <dbReference type="NCBI Taxonomy" id="3003272"/>
    <lineage>
        <taxon>Bacteria</taxon>
        <taxon>Pseudomonadati</taxon>
        <taxon>Pseudomonadota</taxon>
        <taxon>Gammaproteobacteria</taxon>
        <taxon>Lysobacterales</taxon>
        <taxon>Lysobacteraceae</taxon>
        <taxon>Stenotrophomonas</taxon>
    </lineage>
</organism>
<evidence type="ECO:0000256" key="8">
    <source>
        <dbReference type="ARBA" id="ARBA00023136"/>
    </source>
</evidence>
<keyword evidence="5" id="KW-0997">Cell inner membrane</keyword>
<gene>
    <name evidence="9" type="ORF">PDM28_03165</name>
</gene>
<evidence type="ECO:0000313" key="9">
    <source>
        <dbReference type="EMBL" id="WNH49348.1"/>
    </source>
</evidence>
<proteinExistence type="inferred from homology"/>
<evidence type="ECO:0000256" key="6">
    <source>
        <dbReference type="ARBA" id="ARBA00022692"/>
    </source>
</evidence>
<keyword evidence="6" id="KW-0812">Transmembrane</keyword>
<name>A0ABY9YEQ4_9GAMM</name>
<keyword evidence="8" id="KW-0472">Membrane</keyword>
<comment type="similarity">
    <text evidence="2">Belongs to the GSP I family.</text>
</comment>
<dbReference type="RefSeq" id="WP_311183804.1">
    <property type="nucleotide sequence ID" value="NZ_CP115543.1"/>
</dbReference>
<dbReference type="PROSITE" id="PS00409">
    <property type="entry name" value="PROKAR_NTER_METHYL"/>
    <property type="match status" value="1"/>
</dbReference>